<keyword evidence="1" id="KW-0732">Signal</keyword>
<organism evidence="2 3">
    <name type="scientific">Thalassotalea loyana</name>
    <dbReference type="NCBI Taxonomy" id="280483"/>
    <lineage>
        <taxon>Bacteria</taxon>
        <taxon>Pseudomonadati</taxon>
        <taxon>Pseudomonadota</taxon>
        <taxon>Gammaproteobacteria</taxon>
        <taxon>Alteromonadales</taxon>
        <taxon>Colwelliaceae</taxon>
        <taxon>Thalassotalea</taxon>
    </lineage>
</organism>
<accession>A0ABQ6H721</accession>
<feature type="chain" id="PRO_5045559885" evidence="1">
    <location>
        <begin position="23"/>
        <end position="372"/>
    </location>
</feature>
<feature type="signal peptide" evidence="1">
    <location>
        <begin position="1"/>
        <end position="22"/>
    </location>
</feature>
<evidence type="ECO:0000313" key="3">
    <source>
        <dbReference type="Proteomes" id="UP001157134"/>
    </source>
</evidence>
<dbReference type="Proteomes" id="UP001157134">
    <property type="component" value="Unassembled WGS sequence"/>
</dbReference>
<proteinExistence type="predicted"/>
<evidence type="ECO:0000256" key="1">
    <source>
        <dbReference type="SAM" id="SignalP"/>
    </source>
</evidence>
<comment type="caution">
    <text evidence="2">The sequence shown here is derived from an EMBL/GenBank/DDBJ whole genome shotgun (WGS) entry which is preliminary data.</text>
</comment>
<keyword evidence="3" id="KW-1185">Reference proteome</keyword>
<dbReference type="InterPro" id="IPR025975">
    <property type="entry name" value="Polysacc_lyase"/>
</dbReference>
<sequence>MRCIINLCVVIVAFIFSCSANSSLIATQYLLAFNKKEINFQEFLWDGPNDTVVSEATRNWNRPIYELWGVSDRYPGTQGMPIPNVRPYSETDPGFSGPNGEEFGIEIEFGDTSITPRSNNSKNVKFYTDFGQTNAGVIGMSRAEIHIKSTLKKMDIAEGTTLWIGWSEKYSHLDKEKITTVFQFRNQPNNTDLAEKGYDEASINSITQAGYTTGGPAIGIITTPVNGQLHYQVSIREGTPLSWQVPENNVYLHPHEVQTDQWYDFIAQIKYSQQADGFLKIWIFDQTNNPISNASSSTAPNWSFYGPTMYTYPSNYQFPIPSPDLRLGVYRHERTNVQEEVDAAHRYMTKYLGPLRLWKGDSNTGFSIVTPR</sequence>
<dbReference type="PROSITE" id="PS51257">
    <property type="entry name" value="PROKAR_LIPOPROTEIN"/>
    <property type="match status" value="1"/>
</dbReference>
<dbReference type="EMBL" id="BSSV01000001">
    <property type="protein sequence ID" value="GLX83943.1"/>
    <property type="molecule type" value="Genomic_DNA"/>
</dbReference>
<protein>
    <submittedName>
        <fullName evidence="2">Uncharacterized protein</fullName>
    </submittedName>
</protein>
<name>A0ABQ6H721_9GAMM</name>
<dbReference type="Pfam" id="PF14099">
    <property type="entry name" value="Polysacc_lyase"/>
    <property type="match status" value="1"/>
</dbReference>
<reference evidence="2 3" key="1">
    <citation type="submission" date="2023-03" db="EMBL/GenBank/DDBJ databases">
        <title>Thalassotalea loyana LMG 22536T draft genome sequence.</title>
        <authorList>
            <person name="Sawabe T."/>
        </authorList>
    </citation>
    <scope>NUCLEOTIDE SEQUENCE [LARGE SCALE GENOMIC DNA]</scope>
    <source>
        <strain evidence="2 3">LMG 22536</strain>
    </source>
</reference>
<dbReference type="Gene3D" id="2.60.120.200">
    <property type="match status" value="1"/>
</dbReference>
<dbReference type="RefSeq" id="WP_284295491.1">
    <property type="nucleotide sequence ID" value="NZ_BSSV01000001.1"/>
</dbReference>
<gene>
    <name evidence="2" type="ORF">tloyanaT_01950</name>
</gene>
<evidence type="ECO:0000313" key="2">
    <source>
        <dbReference type="EMBL" id="GLX83943.1"/>
    </source>
</evidence>